<dbReference type="GO" id="GO:0006680">
    <property type="term" value="P:glucosylceramide catabolic process"/>
    <property type="evidence" value="ECO:0007669"/>
    <property type="project" value="TreeGrafter"/>
</dbReference>
<gene>
    <name evidence="8" type="ORF">B0H63DRAFT_123798</name>
</gene>
<dbReference type="SUPFAM" id="SSF51445">
    <property type="entry name" value="(Trans)glycosidases"/>
    <property type="match status" value="1"/>
</dbReference>
<dbReference type="InterPro" id="IPR013780">
    <property type="entry name" value="Glyco_hydro_b"/>
</dbReference>
<dbReference type="Proteomes" id="UP001285441">
    <property type="component" value="Unassembled WGS sequence"/>
</dbReference>
<evidence type="ECO:0000256" key="6">
    <source>
        <dbReference type="SAM" id="SignalP"/>
    </source>
</evidence>
<feature type="domain" description="Glycosyl hydrolase family 30 TIM-barrel" evidence="7">
    <location>
        <begin position="82"/>
        <end position="409"/>
    </location>
</feature>
<dbReference type="PRINTS" id="PR00843">
    <property type="entry name" value="GLHYDRLASE30"/>
</dbReference>
<dbReference type="Gene3D" id="2.60.40.1180">
    <property type="entry name" value="Golgi alpha-mannosidase II"/>
    <property type="match status" value="1"/>
</dbReference>
<feature type="region of interest" description="Disordered" evidence="5">
    <location>
        <begin position="127"/>
        <end position="155"/>
    </location>
</feature>
<comment type="caution">
    <text evidence="8">The sequence shown here is derived from an EMBL/GenBank/DDBJ whole genome shotgun (WGS) entry which is preliminary data.</text>
</comment>
<keyword evidence="2 6" id="KW-0732">Signal</keyword>
<organism evidence="8 9">
    <name type="scientific">Podospora didyma</name>
    <dbReference type="NCBI Taxonomy" id="330526"/>
    <lineage>
        <taxon>Eukaryota</taxon>
        <taxon>Fungi</taxon>
        <taxon>Dikarya</taxon>
        <taxon>Ascomycota</taxon>
        <taxon>Pezizomycotina</taxon>
        <taxon>Sordariomycetes</taxon>
        <taxon>Sordariomycetidae</taxon>
        <taxon>Sordariales</taxon>
        <taxon>Podosporaceae</taxon>
        <taxon>Podospora</taxon>
    </lineage>
</organism>
<dbReference type="InterPro" id="IPR033453">
    <property type="entry name" value="Glyco_hydro_30_TIM-barrel"/>
</dbReference>
<feature type="chain" id="PRO_5042067455" evidence="6">
    <location>
        <begin position="25"/>
        <end position="489"/>
    </location>
</feature>
<evidence type="ECO:0000256" key="3">
    <source>
        <dbReference type="ARBA" id="ARBA00022801"/>
    </source>
</evidence>
<evidence type="ECO:0000313" key="8">
    <source>
        <dbReference type="EMBL" id="KAK3390829.1"/>
    </source>
</evidence>
<dbReference type="PANTHER" id="PTHR11069:SF23">
    <property type="entry name" value="LYSOSOMAL ACID GLUCOSYLCERAMIDASE"/>
    <property type="match status" value="1"/>
</dbReference>
<evidence type="ECO:0000256" key="1">
    <source>
        <dbReference type="ARBA" id="ARBA00005382"/>
    </source>
</evidence>
<dbReference type="PANTHER" id="PTHR11069">
    <property type="entry name" value="GLUCOSYLCERAMIDASE"/>
    <property type="match status" value="1"/>
</dbReference>
<feature type="signal peptide" evidence="6">
    <location>
        <begin position="1"/>
        <end position="24"/>
    </location>
</feature>
<dbReference type="InterPro" id="IPR017853">
    <property type="entry name" value="GH"/>
</dbReference>
<dbReference type="Pfam" id="PF02055">
    <property type="entry name" value="Glyco_hydro_30"/>
    <property type="match status" value="1"/>
</dbReference>
<keyword evidence="9" id="KW-1185">Reference proteome</keyword>
<dbReference type="Gene3D" id="3.20.20.80">
    <property type="entry name" value="Glycosidases"/>
    <property type="match status" value="1"/>
</dbReference>
<evidence type="ECO:0000256" key="2">
    <source>
        <dbReference type="ARBA" id="ARBA00022729"/>
    </source>
</evidence>
<reference evidence="8" key="1">
    <citation type="journal article" date="2023" name="Mol. Phylogenet. Evol.">
        <title>Genome-scale phylogeny and comparative genomics of the fungal order Sordariales.</title>
        <authorList>
            <person name="Hensen N."/>
            <person name="Bonometti L."/>
            <person name="Westerberg I."/>
            <person name="Brannstrom I.O."/>
            <person name="Guillou S."/>
            <person name="Cros-Aarteil S."/>
            <person name="Calhoun S."/>
            <person name="Haridas S."/>
            <person name="Kuo A."/>
            <person name="Mondo S."/>
            <person name="Pangilinan J."/>
            <person name="Riley R."/>
            <person name="LaButti K."/>
            <person name="Andreopoulos B."/>
            <person name="Lipzen A."/>
            <person name="Chen C."/>
            <person name="Yan M."/>
            <person name="Daum C."/>
            <person name="Ng V."/>
            <person name="Clum A."/>
            <person name="Steindorff A."/>
            <person name="Ohm R.A."/>
            <person name="Martin F."/>
            <person name="Silar P."/>
            <person name="Natvig D.O."/>
            <person name="Lalanne C."/>
            <person name="Gautier V."/>
            <person name="Ament-Velasquez S.L."/>
            <person name="Kruys A."/>
            <person name="Hutchinson M.I."/>
            <person name="Powell A.J."/>
            <person name="Barry K."/>
            <person name="Miller A.N."/>
            <person name="Grigoriev I.V."/>
            <person name="Debuchy R."/>
            <person name="Gladieux P."/>
            <person name="Hiltunen Thoren M."/>
            <person name="Johannesson H."/>
        </authorList>
    </citation>
    <scope>NUCLEOTIDE SEQUENCE</scope>
    <source>
        <strain evidence="8">CBS 232.78</strain>
    </source>
</reference>
<dbReference type="GO" id="GO:0004348">
    <property type="term" value="F:glucosylceramidase activity"/>
    <property type="evidence" value="ECO:0007669"/>
    <property type="project" value="InterPro"/>
</dbReference>
<evidence type="ECO:0000313" key="9">
    <source>
        <dbReference type="Proteomes" id="UP001285441"/>
    </source>
</evidence>
<keyword evidence="3 4" id="KW-0378">Hydrolase</keyword>
<dbReference type="EMBL" id="JAULSW010000002">
    <property type="protein sequence ID" value="KAK3390829.1"/>
    <property type="molecule type" value="Genomic_DNA"/>
</dbReference>
<keyword evidence="4" id="KW-0326">Glycosidase</keyword>
<dbReference type="GO" id="GO:0016020">
    <property type="term" value="C:membrane"/>
    <property type="evidence" value="ECO:0007669"/>
    <property type="project" value="GOC"/>
</dbReference>
<proteinExistence type="inferred from homology"/>
<reference evidence="8" key="2">
    <citation type="submission" date="2023-06" db="EMBL/GenBank/DDBJ databases">
        <authorList>
            <consortium name="Lawrence Berkeley National Laboratory"/>
            <person name="Haridas S."/>
            <person name="Hensen N."/>
            <person name="Bonometti L."/>
            <person name="Westerberg I."/>
            <person name="Brannstrom I.O."/>
            <person name="Guillou S."/>
            <person name="Cros-Aarteil S."/>
            <person name="Calhoun S."/>
            <person name="Kuo A."/>
            <person name="Mondo S."/>
            <person name="Pangilinan J."/>
            <person name="Riley R."/>
            <person name="LaButti K."/>
            <person name="Andreopoulos B."/>
            <person name="Lipzen A."/>
            <person name="Chen C."/>
            <person name="Yanf M."/>
            <person name="Daum C."/>
            <person name="Ng V."/>
            <person name="Clum A."/>
            <person name="Steindorff A."/>
            <person name="Ohm R."/>
            <person name="Martin F."/>
            <person name="Silar P."/>
            <person name="Natvig D."/>
            <person name="Lalanne C."/>
            <person name="Gautier V."/>
            <person name="Ament-velasquez S.L."/>
            <person name="Kruys A."/>
            <person name="Hutchinson M.I."/>
            <person name="Powell A.J."/>
            <person name="Barry K."/>
            <person name="Miller A.N."/>
            <person name="Grigoriev I.V."/>
            <person name="Debuchy R."/>
            <person name="Gladieux P."/>
            <person name="Thoren M.H."/>
            <person name="Johannesson H."/>
        </authorList>
    </citation>
    <scope>NUCLEOTIDE SEQUENCE</scope>
    <source>
        <strain evidence="8">CBS 232.78</strain>
    </source>
</reference>
<accession>A0AAE0P065</accession>
<protein>
    <submittedName>
        <fullName evidence="8">Family 30 glycoside hydrolase</fullName>
    </submittedName>
</protein>
<dbReference type="InterPro" id="IPR001139">
    <property type="entry name" value="Glyco_hydro_30"/>
</dbReference>
<evidence type="ECO:0000256" key="4">
    <source>
        <dbReference type="RuleBase" id="RU361188"/>
    </source>
</evidence>
<comment type="similarity">
    <text evidence="1 4">Belongs to the glycosyl hydrolase 30 family.</text>
</comment>
<sequence>MLATVRLTILAIFFAVANLKVAFADGPAPVPVAQAFASSSDGTYKLSEYKAPVQGYGTPGCSIGNKWNLTVDDSPNGHKQTIKGFGATVTDATVALFNALPADTLQNLLNDLFNSSGAKYQMVRHTMGSSDMSPEPATSYDDTNDKTDSKIPHFNTSDRGVAMGELLDKMRLVQPELTIVGSPWSAPSWMKTPNNTFDPAYTQHLGTYFTKYLRAFWGGMGVKINAVTIQNDPLSALPGLPRMSISAEEAVQLINNGIGPAIHEVGSQTAIWAYDGNTDNSDYPQTVVDGSSSYVKAVAWQCHAVLDNDWTALSDFHDKNKNYEQYMTNCWLKNDSAWSAASDFTLGPLNNWASGVTAWTLATDTQNGPHLAGEGVCTACVGLVMINPTAKTYELQTHHYMLAQFSKFIPRGASVLSSSLSSASSRSATGVDAVFAETPDGFRAVVIVNKNAQDVYITVETRVAGEIWSGPVGKTSVVTWMLPPLGDLD</sequence>
<name>A0AAE0P065_9PEZI</name>
<dbReference type="AlphaFoldDB" id="A0AAE0P065"/>
<evidence type="ECO:0000256" key="5">
    <source>
        <dbReference type="SAM" id="MobiDB-lite"/>
    </source>
</evidence>
<evidence type="ECO:0000259" key="7">
    <source>
        <dbReference type="Pfam" id="PF02055"/>
    </source>
</evidence>